<organism evidence="2 3">
    <name type="scientific">Clavibacter michiganensis subsp. michiganensis</name>
    <dbReference type="NCBI Taxonomy" id="33013"/>
    <lineage>
        <taxon>Bacteria</taxon>
        <taxon>Bacillati</taxon>
        <taxon>Actinomycetota</taxon>
        <taxon>Actinomycetes</taxon>
        <taxon>Micrococcales</taxon>
        <taxon>Microbacteriaceae</taxon>
        <taxon>Clavibacter</taxon>
    </lineage>
</organism>
<reference evidence="2 3" key="1">
    <citation type="submission" date="2016-08" db="EMBL/GenBank/DDBJ databases">
        <title>Genome sequence of Clavibacter michiganensis subsp. michiganensis strain CASJ007.</title>
        <authorList>
            <person name="Thapa S.P."/>
            <person name="Coaker G."/>
        </authorList>
    </citation>
    <scope>NUCLEOTIDE SEQUENCE [LARGE SCALE GENOMIC DNA]</scope>
    <source>
        <strain evidence="2">CASJ007</strain>
    </source>
</reference>
<dbReference type="AlphaFoldDB" id="A0A251XN09"/>
<evidence type="ECO:0000256" key="1">
    <source>
        <dbReference type="SAM" id="MobiDB-lite"/>
    </source>
</evidence>
<keyword evidence="3" id="KW-1185">Reference proteome</keyword>
<proteinExistence type="predicted"/>
<feature type="region of interest" description="Disordered" evidence="1">
    <location>
        <begin position="74"/>
        <end position="99"/>
    </location>
</feature>
<evidence type="ECO:0000313" key="3">
    <source>
        <dbReference type="Proteomes" id="UP000195062"/>
    </source>
</evidence>
<dbReference type="Proteomes" id="UP000195062">
    <property type="component" value="Unassembled WGS sequence"/>
</dbReference>
<name>A0A251XN09_CLAMM</name>
<sequence>MVSTGASATGAVSSAVSVGAGVGVASAAGASTAGVGVAAGVSTAGASTAGVSTATGADPTGAVSAWAAGAIARGRITSDAERQAPAAARRNDLPRPAAGVGRVMTAPVVQDRPGAPLLCRDRAVEGTRSGVSRMRRGGSAPRSRL</sequence>
<gene>
    <name evidence="2" type="ORF">CMMCAS07_07515</name>
</gene>
<protein>
    <submittedName>
        <fullName evidence="2">Uncharacterized protein</fullName>
    </submittedName>
</protein>
<evidence type="ECO:0000313" key="2">
    <source>
        <dbReference type="EMBL" id="OUE04780.1"/>
    </source>
</evidence>
<dbReference type="EMBL" id="MDHH01000001">
    <property type="protein sequence ID" value="OUE04780.1"/>
    <property type="molecule type" value="Genomic_DNA"/>
</dbReference>
<feature type="region of interest" description="Disordered" evidence="1">
    <location>
        <begin position="120"/>
        <end position="145"/>
    </location>
</feature>
<comment type="caution">
    <text evidence="2">The sequence shown here is derived from an EMBL/GenBank/DDBJ whole genome shotgun (WGS) entry which is preliminary data.</text>
</comment>
<accession>A0A251XN09</accession>